<feature type="repeat" description="ANK" evidence="3">
    <location>
        <begin position="154"/>
        <end position="176"/>
    </location>
</feature>
<feature type="repeat" description="ANK" evidence="3">
    <location>
        <begin position="267"/>
        <end position="299"/>
    </location>
</feature>
<name>A0A8S3TUC4_MYTED</name>
<dbReference type="SUPFAM" id="SSF48403">
    <property type="entry name" value="Ankyrin repeat"/>
    <property type="match status" value="2"/>
</dbReference>
<proteinExistence type="predicted"/>
<dbReference type="PANTHER" id="PTHR24126:SF14">
    <property type="entry name" value="ANK_REP_REGION DOMAIN-CONTAINING PROTEIN"/>
    <property type="match status" value="1"/>
</dbReference>
<reference evidence="4" key="1">
    <citation type="submission" date="2021-03" db="EMBL/GenBank/DDBJ databases">
        <authorList>
            <person name="Bekaert M."/>
        </authorList>
    </citation>
    <scope>NUCLEOTIDE SEQUENCE</scope>
</reference>
<dbReference type="SMART" id="SM00248">
    <property type="entry name" value="ANK"/>
    <property type="match status" value="13"/>
</dbReference>
<dbReference type="PRINTS" id="PR01415">
    <property type="entry name" value="ANKYRIN"/>
</dbReference>
<feature type="repeat" description="ANK" evidence="3">
    <location>
        <begin position="300"/>
        <end position="322"/>
    </location>
</feature>
<dbReference type="PROSITE" id="PS50088">
    <property type="entry name" value="ANK_REPEAT"/>
    <property type="match status" value="11"/>
</dbReference>
<feature type="repeat" description="ANK" evidence="3">
    <location>
        <begin position="356"/>
        <end position="378"/>
    </location>
</feature>
<evidence type="ECO:0000256" key="1">
    <source>
        <dbReference type="ARBA" id="ARBA00022737"/>
    </source>
</evidence>
<dbReference type="OrthoDB" id="1661883at2759"/>
<keyword evidence="5" id="KW-1185">Reference proteome</keyword>
<feature type="repeat" description="ANK" evidence="3">
    <location>
        <begin position="469"/>
        <end position="501"/>
    </location>
</feature>
<dbReference type="InterPro" id="IPR036770">
    <property type="entry name" value="Ankyrin_rpt-contain_sf"/>
</dbReference>
<keyword evidence="1" id="KW-0677">Repeat</keyword>
<feature type="repeat" description="ANK" evidence="3">
    <location>
        <begin position="194"/>
        <end position="226"/>
    </location>
</feature>
<evidence type="ECO:0000256" key="2">
    <source>
        <dbReference type="ARBA" id="ARBA00023043"/>
    </source>
</evidence>
<accession>A0A8S3TUC4</accession>
<dbReference type="EMBL" id="CAJPWZ010002222">
    <property type="protein sequence ID" value="CAG2234029.1"/>
    <property type="molecule type" value="Genomic_DNA"/>
</dbReference>
<evidence type="ECO:0000313" key="4">
    <source>
        <dbReference type="EMBL" id="CAG2234029.1"/>
    </source>
</evidence>
<keyword evidence="2 3" id="KW-0040">ANK repeat</keyword>
<feature type="repeat" description="ANK" evidence="3">
    <location>
        <begin position="127"/>
        <end position="153"/>
    </location>
</feature>
<feature type="repeat" description="ANK" evidence="3">
    <location>
        <begin position="396"/>
        <end position="428"/>
    </location>
</feature>
<feature type="repeat" description="ANK" evidence="3">
    <location>
        <begin position="429"/>
        <end position="451"/>
    </location>
</feature>
<comment type="caution">
    <text evidence="4">The sequence shown here is derived from an EMBL/GenBank/DDBJ whole genome shotgun (WGS) entry which is preliminary data.</text>
</comment>
<sequence>MGRSSLPFVVHIQPEYESIYFNRQYKEAMKGNYWEVFGGIQTENEAYRNLLLSFLKEQDKLLQTSYLPGDNGLTPLIVSSSLGYVDFVKYFIAKCRHYIEVKDNEGRSSFYVAYTTIKTTHEWSVGHVACFYGHKQVVKLLVDIGLNVNDTSKTGHTPLFLAGTNGHYDIVKYLLDLNGQTWNNCADKTIKNDNGWSVLHTACANGHTEVVKLLNDVGCSVNETTNYGSTPLVLACMNGHYETVKYLLGFNERTLRSRADITIKQSDGLSVLHTACFNGHTDIVRLLIGVGLDINDTANNGTTPLYLACREGHCDTVKSLLSLNGPTIESSINTTLKDVVKLLIERGMNINDTTNNGRTPLYLACHEGQCDTVKLLLSLNGPTIESCTNTTLKDDNEWSVFHVACFNGHTDVVKLLIERGMNINDTTNNESTPLYLACRRGHCDTVKLLLNLNDKTLNTRVNTTTKDEDGWSVLHVACSNGHTDVVKLLIDIGMNITDRSIRGETPLYLTYQNGHYETVKFLLNLNGKTSSSRVYTTITDTNGRSVFDAAVSKRHIEVLLLLLDVDVTKKATVQYCKGNKI</sequence>
<feature type="repeat" description="ANK" evidence="3">
    <location>
        <begin position="227"/>
        <end position="248"/>
    </location>
</feature>
<dbReference type="Proteomes" id="UP000683360">
    <property type="component" value="Unassembled WGS sequence"/>
</dbReference>
<dbReference type="PROSITE" id="PS50297">
    <property type="entry name" value="ANK_REP_REGION"/>
    <property type="match status" value="10"/>
</dbReference>
<dbReference type="PANTHER" id="PTHR24126">
    <property type="entry name" value="ANKYRIN REPEAT, PH AND SEC7 DOMAIN CONTAINING PROTEIN SECG-RELATED"/>
    <property type="match status" value="1"/>
</dbReference>
<dbReference type="AlphaFoldDB" id="A0A8S3TUC4"/>
<dbReference type="Pfam" id="PF12796">
    <property type="entry name" value="Ank_2"/>
    <property type="match status" value="6"/>
</dbReference>
<organism evidence="4 5">
    <name type="scientific">Mytilus edulis</name>
    <name type="common">Blue mussel</name>
    <dbReference type="NCBI Taxonomy" id="6550"/>
    <lineage>
        <taxon>Eukaryota</taxon>
        <taxon>Metazoa</taxon>
        <taxon>Spiralia</taxon>
        <taxon>Lophotrochozoa</taxon>
        <taxon>Mollusca</taxon>
        <taxon>Bivalvia</taxon>
        <taxon>Autobranchia</taxon>
        <taxon>Pteriomorphia</taxon>
        <taxon>Mytilida</taxon>
        <taxon>Mytiloidea</taxon>
        <taxon>Mytilidae</taxon>
        <taxon>Mytilinae</taxon>
        <taxon>Mytilus</taxon>
    </lineage>
</organism>
<evidence type="ECO:0008006" key="6">
    <source>
        <dbReference type="Google" id="ProtNLM"/>
    </source>
</evidence>
<dbReference type="InterPro" id="IPR002110">
    <property type="entry name" value="Ankyrin_rpt"/>
</dbReference>
<evidence type="ECO:0000313" key="5">
    <source>
        <dbReference type="Proteomes" id="UP000683360"/>
    </source>
</evidence>
<protein>
    <recommendedName>
        <fullName evidence="6">Ankyrin repeat protein</fullName>
    </recommendedName>
</protein>
<gene>
    <name evidence="4" type="ORF">MEDL_46708</name>
</gene>
<dbReference type="Gene3D" id="1.25.40.20">
    <property type="entry name" value="Ankyrin repeat-containing domain"/>
    <property type="match status" value="6"/>
</dbReference>
<feature type="repeat" description="ANK" evidence="3">
    <location>
        <begin position="502"/>
        <end position="534"/>
    </location>
</feature>
<evidence type="ECO:0000256" key="3">
    <source>
        <dbReference type="PROSITE-ProRule" id="PRU00023"/>
    </source>
</evidence>